<evidence type="ECO:0000256" key="3">
    <source>
        <dbReference type="ARBA" id="ARBA00022475"/>
    </source>
</evidence>
<name>A0A2C9DA30_9HYPH</name>
<evidence type="ECO:0000313" key="9">
    <source>
        <dbReference type="Proteomes" id="UP000223606"/>
    </source>
</evidence>
<dbReference type="Proteomes" id="UP000223606">
    <property type="component" value="Chromosome 1"/>
</dbReference>
<feature type="transmembrane region" description="Helical" evidence="7">
    <location>
        <begin position="139"/>
        <end position="157"/>
    </location>
</feature>
<proteinExistence type="inferred from homology"/>
<evidence type="ECO:0000256" key="4">
    <source>
        <dbReference type="ARBA" id="ARBA00022692"/>
    </source>
</evidence>
<feature type="transmembrane region" description="Helical" evidence="7">
    <location>
        <begin position="54"/>
        <end position="76"/>
    </location>
</feature>
<protein>
    <recommendedName>
        <fullName evidence="7">UPF0114 protein HDIA_2914</fullName>
    </recommendedName>
</protein>
<feature type="transmembrane region" description="Helical" evidence="7">
    <location>
        <begin position="12"/>
        <end position="34"/>
    </location>
</feature>
<sequence>MIEKSVERIIFFSRWILAPFYIGLLVAALVLLYHFGVELFHFVTHSAGSKESDIILGILALIDLTLTCSLLLIVVFSGYENFVAKIDPEEHPGWPEWMSRIDFAGLKQKLMGSIVAISAIQVLKAFMNLQPGSDWTQLGWLVGIHMVFVVSAVLLAVTDRISGDH</sequence>
<keyword evidence="3 7" id="KW-1003">Cell membrane</keyword>
<feature type="transmembrane region" description="Helical" evidence="7">
    <location>
        <begin position="110"/>
        <end position="127"/>
    </location>
</feature>
<keyword evidence="5 7" id="KW-1133">Transmembrane helix</keyword>
<gene>
    <name evidence="8" type="ORF">HDIA_2914</name>
</gene>
<dbReference type="EMBL" id="LT960614">
    <property type="protein sequence ID" value="SON56455.1"/>
    <property type="molecule type" value="Genomic_DNA"/>
</dbReference>
<dbReference type="PANTHER" id="PTHR38596:SF1">
    <property type="entry name" value="UPF0114 PROTEIN YQHA"/>
    <property type="match status" value="1"/>
</dbReference>
<evidence type="ECO:0000256" key="5">
    <source>
        <dbReference type="ARBA" id="ARBA00022989"/>
    </source>
</evidence>
<comment type="similarity">
    <text evidence="2 7">Belongs to the UPF0114 family.</text>
</comment>
<evidence type="ECO:0000256" key="2">
    <source>
        <dbReference type="ARBA" id="ARBA00005774"/>
    </source>
</evidence>
<keyword evidence="6 7" id="KW-0472">Membrane</keyword>
<dbReference type="InterPro" id="IPR020761">
    <property type="entry name" value="UPF0114_bac"/>
</dbReference>
<dbReference type="GO" id="GO:0005886">
    <property type="term" value="C:plasma membrane"/>
    <property type="evidence" value="ECO:0007669"/>
    <property type="project" value="UniProtKB-SubCell"/>
</dbReference>
<evidence type="ECO:0000256" key="6">
    <source>
        <dbReference type="ARBA" id="ARBA00023136"/>
    </source>
</evidence>
<evidence type="ECO:0000256" key="1">
    <source>
        <dbReference type="ARBA" id="ARBA00004651"/>
    </source>
</evidence>
<keyword evidence="4 7" id="KW-0812">Transmembrane</keyword>
<dbReference type="Pfam" id="PF03350">
    <property type="entry name" value="UPF0114"/>
    <property type="match status" value="1"/>
</dbReference>
<organism evidence="8 9">
    <name type="scientific">Hartmannibacter diazotrophicus</name>
    <dbReference type="NCBI Taxonomy" id="1482074"/>
    <lineage>
        <taxon>Bacteria</taxon>
        <taxon>Pseudomonadati</taxon>
        <taxon>Pseudomonadota</taxon>
        <taxon>Alphaproteobacteria</taxon>
        <taxon>Hyphomicrobiales</taxon>
        <taxon>Pleomorphomonadaceae</taxon>
        <taxon>Hartmannibacter</taxon>
    </lineage>
</organism>
<evidence type="ECO:0000256" key="7">
    <source>
        <dbReference type="HAMAP-Rule" id="MF_00143"/>
    </source>
</evidence>
<dbReference type="HAMAP" id="MF_00143">
    <property type="entry name" value="UPF0114"/>
    <property type="match status" value="1"/>
</dbReference>
<keyword evidence="9" id="KW-1185">Reference proteome</keyword>
<dbReference type="KEGG" id="hdi:HDIA_2914"/>
<dbReference type="AlphaFoldDB" id="A0A2C9DA30"/>
<accession>A0A2C9DA30</accession>
<dbReference type="InterPro" id="IPR005134">
    <property type="entry name" value="UPF0114"/>
</dbReference>
<evidence type="ECO:0000313" key="8">
    <source>
        <dbReference type="EMBL" id="SON56455.1"/>
    </source>
</evidence>
<comment type="subcellular location">
    <subcellularLocation>
        <location evidence="1 7">Cell membrane</location>
        <topology evidence="1 7">Multi-pass membrane protein</topology>
    </subcellularLocation>
</comment>
<reference evidence="9" key="1">
    <citation type="submission" date="2017-09" db="EMBL/GenBank/DDBJ databases">
        <title>Genome sequence of Nannocystis excedens DSM 71.</title>
        <authorList>
            <person name="Blom J."/>
        </authorList>
    </citation>
    <scope>NUCLEOTIDE SEQUENCE [LARGE SCALE GENOMIC DNA]</scope>
    <source>
        <strain evidence="9">type strain: E19</strain>
    </source>
</reference>
<dbReference type="PANTHER" id="PTHR38596">
    <property type="entry name" value="UPF0114 PROTEIN YQHA"/>
    <property type="match status" value="1"/>
</dbReference>
<dbReference type="NCBIfam" id="TIGR00645">
    <property type="entry name" value="HI0507"/>
    <property type="match status" value="1"/>
</dbReference>